<dbReference type="InterPro" id="IPR003644">
    <property type="entry name" value="Calx_beta"/>
</dbReference>
<feature type="domain" description="Calx-beta" evidence="5">
    <location>
        <begin position="345"/>
        <end position="393"/>
    </location>
</feature>
<dbReference type="Pfam" id="PF03160">
    <property type="entry name" value="Calx-beta"/>
    <property type="match status" value="3"/>
</dbReference>
<dbReference type="Proteomes" id="UP000004605">
    <property type="component" value="Unassembled WGS sequence"/>
</dbReference>
<evidence type="ECO:0000313" key="7">
    <source>
        <dbReference type="Proteomes" id="UP000004605"/>
    </source>
</evidence>
<organism evidence="6 7">
    <name type="scientific">Vibrio ichthyoenteri ATCC 700023</name>
    <dbReference type="NCBI Taxonomy" id="870968"/>
    <lineage>
        <taxon>Bacteria</taxon>
        <taxon>Pseudomonadati</taxon>
        <taxon>Pseudomonadota</taxon>
        <taxon>Gammaproteobacteria</taxon>
        <taxon>Vibrionales</taxon>
        <taxon>Vibrionaceae</taxon>
        <taxon>Vibrio</taxon>
    </lineage>
</organism>
<dbReference type="EMBL" id="AFWF01000248">
    <property type="protein sequence ID" value="EGU34196.1"/>
    <property type="molecule type" value="Genomic_DNA"/>
</dbReference>
<keyword evidence="7" id="KW-1185">Reference proteome</keyword>
<dbReference type="GO" id="GO:0007154">
    <property type="term" value="P:cell communication"/>
    <property type="evidence" value="ECO:0007669"/>
    <property type="project" value="InterPro"/>
</dbReference>
<feature type="domain" description="Calx-beta" evidence="5">
    <location>
        <begin position="414"/>
        <end position="460"/>
    </location>
</feature>
<evidence type="ECO:0000256" key="1">
    <source>
        <dbReference type="ARBA" id="ARBA00022729"/>
    </source>
</evidence>
<reference evidence="6 7" key="1">
    <citation type="journal article" date="2012" name="Int. J. Syst. Evol. Microbiol.">
        <title>Vibrio caribbeanicus sp. nov., isolated from the marine sponge Scleritoderma cyanea.</title>
        <authorList>
            <person name="Hoffmann M."/>
            <person name="Monday S.R."/>
            <person name="Allard M.W."/>
            <person name="Strain E.A."/>
            <person name="Whittaker P."/>
            <person name="Naum M."/>
            <person name="McCarthy P.J."/>
            <person name="Lopez J.V."/>
            <person name="Fischer M."/>
            <person name="Brown E.W."/>
        </authorList>
    </citation>
    <scope>NUCLEOTIDE SEQUENCE [LARGE SCALE GENOMIC DNA]</scope>
    <source>
        <strain evidence="6 7">ATCC 700023</strain>
    </source>
</reference>
<keyword evidence="3" id="KW-0106">Calcium</keyword>
<dbReference type="InterPro" id="IPR038081">
    <property type="entry name" value="CalX-like_sf"/>
</dbReference>
<comment type="caution">
    <text evidence="6">The sequence shown here is derived from an EMBL/GenBank/DDBJ whole genome shotgun (WGS) entry which is preliminary data.</text>
</comment>
<accession>F9S601</accession>
<dbReference type="AlphaFoldDB" id="F9S601"/>
<evidence type="ECO:0000259" key="5">
    <source>
        <dbReference type="Pfam" id="PF03160"/>
    </source>
</evidence>
<dbReference type="Gene3D" id="2.60.40.2030">
    <property type="match status" value="3"/>
</dbReference>
<keyword evidence="1" id="KW-0732">Signal</keyword>
<proteinExistence type="predicted"/>
<evidence type="ECO:0000256" key="4">
    <source>
        <dbReference type="SAM" id="MobiDB-lite"/>
    </source>
</evidence>
<protein>
    <recommendedName>
        <fullName evidence="5">Calx-beta domain-containing protein</fullName>
    </recommendedName>
</protein>
<evidence type="ECO:0000256" key="3">
    <source>
        <dbReference type="ARBA" id="ARBA00022837"/>
    </source>
</evidence>
<keyword evidence="2" id="KW-0677">Repeat</keyword>
<dbReference type="GO" id="GO:0016020">
    <property type="term" value="C:membrane"/>
    <property type="evidence" value="ECO:0007669"/>
    <property type="project" value="InterPro"/>
</dbReference>
<evidence type="ECO:0000256" key="2">
    <source>
        <dbReference type="ARBA" id="ARBA00022737"/>
    </source>
</evidence>
<dbReference type="SUPFAM" id="SSF141072">
    <property type="entry name" value="CalX-like"/>
    <property type="match status" value="2"/>
</dbReference>
<gene>
    <name evidence="6" type="ORF">VII00023_19049</name>
</gene>
<dbReference type="RefSeq" id="WP_006713919.1">
    <property type="nucleotide sequence ID" value="NZ_AFWF01000248.1"/>
</dbReference>
<feature type="non-terminal residue" evidence="6">
    <location>
        <position position="1"/>
    </location>
</feature>
<feature type="region of interest" description="Disordered" evidence="4">
    <location>
        <begin position="490"/>
        <end position="509"/>
    </location>
</feature>
<dbReference type="Pfam" id="PF17963">
    <property type="entry name" value="Big_9"/>
    <property type="match status" value="1"/>
</dbReference>
<feature type="region of interest" description="Disordered" evidence="4">
    <location>
        <begin position="312"/>
        <end position="331"/>
    </location>
</feature>
<feature type="domain" description="Calx-beta" evidence="5">
    <location>
        <begin position="261"/>
        <end position="317"/>
    </location>
</feature>
<sequence length="576" mass="62053">NDSDIDNDTIRITYVYGETQGEAYIKDGMIYFELNETFVGNTTFEYQITDDKGGFDSATVNVIVNPAPNDAIVNEVQLLSNSVEEGNDLAFKVTLDSSALKETTLDIDFGLLGDEAGESDVDLSDLTFTNGVTYDQESGKITVPVGVKDFTVLVPTEKDGLHELDESYSLQVGGVQGVSATGTIENVDVATLSVVSEGNVSEGSAASFKVSLSVPSSESTELSITTNVSGDNNTAEENDLDGSMKAYFLDDNDEPVELTITDGKVMVPPFITEIFVSVGTQDNAIFEGSEQFELIVSNEDGVTSNQSASAATNIVDDGSVDPDGDGAQLADDDRPVVESISAPIVDEGLDAKFDVKLTNTSESVTPITMSLVDDSAHGGSDYTTTQVTVTYHKNGVEVSETLDVNNGSFTFELPADNDGFTVTVATLDDQYNPVFEGNEHFELIVSTESQQDVTSGQATIQDYQDNPPQSEDFEVNVGSNGKTQVIFDTANTPIDDGSNPDSDHISDREDDVDNATDLKIVITELPEDGKLFYKEGDEFLRSPLNIFTQVKVIQTIPSLIQILFTINRMRILKAFL</sequence>
<name>F9S601_9VIBR</name>
<dbReference type="Gene3D" id="2.60.40.2810">
    <property type="match status" value="1"/>
</dbReference>
<evidence type="ECO:0000313" key="6">
    <source>
        <dbReference type="EMBL" id="EGU34196.1"/>
    </source>
</evidence>